<feature type="domain" description="DOG1" evidence="1">
    <location>
        <begin position="3"/>
        <end position="253"/>
    </location>
</feature>
<reference evidence="2" key="2">
    <citation type="submission" date="2019-07" db="EMBL/GenBank/DDBJ databases">
        <authorList>
            <person name="Yang Y."/>
            <person name="Bocs S."/>
            <person name="Baudouin L."/>
        </authorList>
    </citation>
    <scope>NUCLEOTIDE SEQUENCE</scope>
    <source>
        <tissue evidence="2">Spear leaf of Hainan Tall coconut</tissue>
    </source>
</reference>
<dbReference type="InterPro" id="IPR025422">
    <property type="entry name" value="TGA_domain"/>
</dbReference>
<dbReference type="OrthoDB" id="1897224at2759"/>
<accession>A0A8K0IAH0</accession>
<evidence type="ECO:0000259" key="1">
    <source>
        <dbReference type="PROSITE" id="PS51806"/>
    </source>
</evidence>
<dbReference type="Pfam" id="PF14144">
    <property type="entry name" value="DOG1"/>
    <property type="match status" value="1"/>
</dbReference>
<proteinExistence type="predicted"/>
<dbReference type="PANTHER" id="PTHR46354">
    <property type="entry name" value="DOG1 DOMAIN-CONTAINING PROTEIN"/>
    <property type="match status" value="1"/>
</dbReference>
<dbReference type="GO" id="GO:0043565">
    <property type="term" value="F:sequence-specific DNA binding"/>
    <property type="evidence" value="ECO:0007669"/>
    <property type="project" value="InterPro"/>
</dbReference>
<dbReference type="AlphaFoldDB" id="A0A8K0IAH0"/>
<keyword evidence="3" id="KW-1185">Reference proteome</keyword>
<protein>
    <submittedName>
        <fullName evidence="2">Transcription factor TGA2.3-like</fullName>
    </submittedName>
</protein>
<dbReference type="PROSITE" id="PS51806">
    <property type="entry name" value="DOG1"/>
    <property type="match status" value="1"/>
</dbReference>
<evidence type="ECO:0000313" key="2">
    <source>
        <dbReference type="EMBL" id="KAG1346729.1"/>
    </source>
</evidence>
<dbReference type="InterPro" id="IPR051886">
    <property type="entry name" value="Seed_Dev/Stress_Resp_Reg"/>
</dbReference>
<dbReference type="GO" id="GO:0006351">
    <property type="term" value="P:DNA-templated transcription"/>
    <property type="evidence" value="ECO:0007669"/>
    <property type="project" value="InterPro"/>
</dbReference>
<dbReference type="PANTHER" id="PTHR46354:SF7">
    <property type="entry name" value="PROTEIN DOG1-LIKE 1"/>
    <property type="match status" value="1"/>
</dbReference>
<comment type="caution">
    <text evidence="2">The sequence shown here is derived from an EMBL/GenBank/DDBJ whole genome shotgun (WGS) entry which is preliminary data.</text>
</comment>
<gene>
    <name evidence="2" type="ORF">COCNU_06G005580</name>
</gene>
<name>A0A8K0IAH0_COCNU</name>
<sequence length="258" mass="29186">MDGDRFRSCFDEWIREQESDLNELLEAMQSERRESDPQLSELVEKSMRHYKEYSEKRRALAREDGPTFFCPPWCTAFENSFLWLGGCRPTLSIRLLYALSGYELDAHLDDILAPGGFAASFQRGLVGLSAPQLATVNDLHCRTLKEEDRLSAKMATLQEDVADKPLLPIAADRARRRAEAAEGSGGHEVVEAAMNEHAEKLAGMVEEADELRVATLRTLVTEILTPLQAVELLVAAKQLQLSVRQWGQRRDLHHRRRG</sequence>
<evidence type="ECO:0000313" key="3">
    <source>
        <dbReference type="Proteomes" id="UP000797356"/>
    </source>
</evidence>
<dbReference type="Proteomes" id="UP000797356">
    <property type="component" value="Chromosome 6"/>
</dbReference>
<organism evidence="2 3">
    <name type="scientific">Cocos nucifera</name>
    <name type="common">Coconut palm</name>
    <dbReference type="NCBI Taxonomy" id="13894"/>
    <lineage>
        <taxon>Eukaryota</taxon>
        <taxon>Viridiplantae</taxon>
        <taxon>Streptophyta</taxon>
        <taxon>Embryophyta</taxon>
        <taxon>Tracheophyta</taxon>
        <taxon>Spermatophyta</taxon>
        <taxon>Magnoliopsida</taxon>
        <taxon>Liliopsida</taxon>
        <taxon>Arecaceae</taxon>
        <taxon>Arecoideae</taxon>
        <taxon>Cocoseae</taxon>
        <taxon>Attaleinae</taxon>
        <taxon>Cocos</taxon>
    </lineage>
</organism>
<dbReference type="EMBL" id="CM017877">
    <property type="protein sequence ID" value="KAG1346729.1"/>
    <property type="molecule type" value="Genomic_DNA"/>
</dbReference>
<reference evidence="2" key="1">
    <citation type="journal article" date="2017" name="Gigascience">
        <title>The genome draft of coconut (Cocos nucifera).</title>
        <authorList>
            <person name="Xiao Y."/>
            <person name="Xu P."/>
            <person name="Fan H."/>
            <person name="Baudouin L."/>
            <person name="Xia W."/>
            <person name="Bocs S."/>
            <person name="Xu J."/>
            <person name="Li Q."/>
            <person name="Guo A."/>
            <person name="Zhou L."/>
            <person name="Li J."/>
            <person name="Wu Y."/>
            <person name="Ma Z."/>
            <person name="Armero A."/>
            <person name="Issali A.E."/>
            <person name="Liu N."/>
            <person name="Peng M."/>
            <person name="Yang Y."/>
        </authorList>
    </citation>
    <scope>NUCLEOTIDE SEQUENCE</scope>
    <source>
        <tissue evidence="2">Spear leaf of Hainan Tall coconut</tissue>
    </source>
</reference>